<dbReference type="SUPFAM" id="SSF53187">
    <property type="entry name" value="Zn-dependent exopeptidases"/>
    <property type="match status" value="1"/>
</dbReference>
<comment type="cofactor">
    <cofactor evidence="2">
        <name>Zn(2+)</name>
        <dbReference type="ChEBI" id="CHEBI:29105"/>
    </cofactor>
</comment>
<evidence type="ECO:0000256" key="15">
    <source>
        <dbReference type="ARBA" id="ARBA00076004"/>
    </source>
</evidence>
<evidence type="ECO:0000313" key="19">
    <source>
        <dbReference type="EMBL" id="SHJ93175.1"/>
    </source>
</evidence>
<dbReference type="InterPro" id="IPR011650">
    <property type="entry name" value="Peptidase_M20_dimer"/>
</dbReference>
<evidence type="ECO:0000256" key="11">
    <source>
        <dbReference type="ARBA" id="ARBA00044252"/>
    </source>
</evidence>
<dbReference type="PRINTS" id="PR00934">
    <property type="entry name" value="XHISDIPTASE"/>
</dbReference>
<comment type="catalytic activity">
    <reaction evidence="9">
        <text>Hydrolysis of dipeptides, preferentially hydrophobic dipeptides including prolyl amino acids.</text>
        <dbReference type="EC" id="3.4.13.18"/>
    </reaction>
</comment>
<keyword evidence="6" id="KW-0862">Zinc</keyword>
<reference evidence="19 20" key="1">
    <citation type="submission" date="2016-11" db="EMBL/GenBank/DDBJ databases">
        <authorList>
            <person name="Jaros S."/>
            <person name="Januszkiewicz K."/>
            <person name="Wedrychowicz H."/>
        </authorList>
    </citation>
    <scope>NUCLEOTIDE SEQUENCE [LARGE SCALE GENOMIC DNA]</scope>
    <source>
        <strain evidence="19 20">DSM 15929</strain>
    </source>
</reference>
<dbReference type="Pfam" id="PF07687">
    <property type="entry name" value="M20_dimer"/>
    <property type="match status" value="1"/>
</dbReference>
<dbReference type="GO" id="GO:0006508">
    <property type="term" value="P:proteolysis"/>
    <property type="evidence" value="ECO:0007669"/>
    <property type="project" value="UniProtKB-KW"/>
</dbReference>
<keyword evidence="7" id="KW-0482">Metalloprotease</keyword>
<accession>A0A1M6NBS5</accession>
<dbReference type="PANTHER" id="PTHR43501">
    <property type="entry name" value="CYTOSOL NON-SPECIFIC DIPEPTIDASE"/>
    <property type="match status" value="1"/>
</dbReference>
<evidence type="ECO:0000256" key="7">
    <source>
        <dbReference type="ARBA" id="ARBA00023049"/>
    </source>
</evidence>
<name>A0A1M6NBS5_9FIRM</name>
<keyword evidence="3" id="KW-0645">Protease</keyword>
<dbReference type="EC" id="3.4.13.18" evidence="10"/>
<keyword evidence="5" id="KW-0378">Hydrolase</keyword>
<protein>
    <recommendedName>
        <fullName evidence="13">Cytosol non-specific dipeptidase</fullName>
        <ecNumber evidence="10">3.4.13.18</ecNumber>
    </recommendedName>
    <alternativeName>
        <fullName evidence="16">Aminoacyl-histidine dipeptidase</fullName>
    </alternativeName>
    <alternativeName>
        <fullName evidence="15">Beta-alanyl-histidine dipeptidase</fullName>
    </alternativeName>
    <alternativeName>
        <fullName evidence="14">Carnosinase</fullName>
    </alternativeName>
    <alternativeName>
        <fullName evidence="11">Peptidase D</fullName>
    </alternativeName>
    <alternativeName>
        <fullName evidence="17">Xaa-His dipeptidase</fullName>
    </alternativeName>
</protein>
<dbReference type="GO" id="GO:0070573">
    <property type="term" value="F:metallodipeptidase activity"/>
    <property type="evidence" value="ECO:0007669"/>
    <property type="project" value="TreeGrafter"/>
</dbReference>
<evidence type="ECO:0000256" key="6">
    <source>
        <dbReference type="ARBA" id="ARBA00022833"/>
    </source>
</evidence>
<gene>
    <name evidence="19" type="ORF">SAMN02745136_01244</name>
</gene>
<evidence type="ECO:0000256" key="8">
    <source>
        <dbReference type="ARBA" id="ARBA00023285"/>
    </source>
</evidence>
<dbReference type="FunFam" id="3.40.630.10:FF:000015">
    <property type="entry name" value="Aminoacyl-histidine dipeptidase PepD"/>
    <property type="match status" value="1"/>
</dbReference>
<evidence type="ECO:0000256" key="5">
    <source>
        <dbReference type="ARBA" id="ARBA00022801"/>
    </source>
</evidence>
<dbReference type="CDD" id="cd03890">
    <property type="entry name" value="M20_pepD"/>
    <property type="match status" value="1"/>
</dbReference>
<dbReference type="FunFam" id="3.40.630.10:FF:000018">
    <property type="entry name" value="Aminoacyl-histidine dipeptidase PepD"/>
    <property type="match status" value="1"/>
</dbReference>
<dbReference type="InterPro" id="IPR001160">
    <property type="entry name" value="Peptidase_M20C"/>
</dbReference>
<dbReference type="PANTHER" id="PTHR43501:SF1">
    <property type="entry name" value="CYTOSOL NON-SPECIFIC DIPEPTIDASE"/>
    <property type="match status" value="1"/>
</dbReference>
<feature type="domain" description="Peptidase M20 dimerisation" evidence="18">
    <location>
        <begin position="210"/>
        <end position="282"/>
    </location>
</feature>
<proteinExistence type="inferred from homology"/>
<evidence type="ECO:0000256" key="3">
    <source>
        <dbReference type="ARBA" id="ARBA00022670"/>
    </source>
</evidence>
<keyword evidence="4" id="KW-0479">Metal-binding</keyword>
<evidence type="ECO:0000256" key="9">
    <source>
        <dbReference type="ARBA" id="ARBA00036421"/>
    </source>
</evidence>
<keyword evidence="20" id="KW-1185">Reference proteome</keyword>
<dbReference type="Pfam" id="PF01546">
    <property type="entry name" value="Peptidase_M20"/>
    <property type="match status" value="1"/>
</dbReference>
<evidence type="ECO:0000256" key="2">
    <source>
        <dbReference type="ARBA" id="ARBA00001947"/>
    </source>
</evidence>
<dbReference type="GO" id="GO:0005829">
    <property type="term" value="C:cytosol"/>
    <property type="evidence" value="ECO:0007669"/>
    <property type="project" value="TreeGrafter"/>
</dbReference>
<dbReference type="AlphaFoldDB" id="A0A1M6NBS5"/>
<dbReference type="PIRSF" id="PIRSF016599">
    <property type="entry name" value="Xaa-His_dipept"/>
    <property type="match status" value="1"/>
</dbReference>
<evidence type="ECO:0000256" key="10">
    <source>
        <dbReference type="ARBA" id="ARBA00038976"/>
    </source>
</evidence>
<evidence type="ECO:0000313" key="20">
    <source>
        <dbReference type="Proteomes" id="UP000184386"/>
    </source>
</evidence>
<dbReference type="Proteomes" id="UP000184386">
    <property type="component" value="Unassembled WGS sequence"/>
</dbReference>
<evidence type="ECO:0000256" key="16">
    <source>
        <dbReference type="ARBA" id="ARBA00077688"/>
    </source>
</evidence>
<comment type="similarity">
    <text evidence="12">Belongs to the peptidase M20C family.</text>
</comment>
<dbReference type="NCBIfam" id="TIGR01893">
    <property type="entry name" value="aa-his-dipept"/>
    <property type="match status" value="1"/>
</dbReference>
<organism evidence="19 20">
    <name type="scientific">Anaerocolumna jejuensis DSM 15929</name>
    <dbReference type="NCBI Taxonomy" id="1121322"/>
    <lineage>
        <taxon>Bacteria</taxon>
        <taxon>Bacillati</taxon>
        <taxon>Bacillota</taxon>
        <taxon>Clostridia</taxon>
        <taxon>Lachnospirales</taxon>
        <taxon>Lachnospiraceae</taxon>
        <taxon>Anaerocolumna</taxon>
    </lineage>
</organism>
<evidence type="ECO:0000256" key="17">
    <source>
        <dbReference type="ARBA" id="ARBA00078074"/>
    </source>
</evidence>
<evidence type="ECO:0000256" key="4">
    <source>
        <dbReference type="ARBA" id="ARBA00022723"/>
    </source>
</evidence>
<evidence type="ECO:0000259" key="18">
    <source>
        <dbReference type="Pfam" id="PF07687"/>
    </source>
</evidence>
<dbReference type="STRING" id="1121322.SAMN02745136_01244"/>
<evidence type="ECO:0000256" key="13">
    <source>
        <dbReference type="ARBA" id="ARBA00071271"/>
    </source>
</evidence>
<dbReference type="GO" id="GO:0046872">
    <property type="term" value="F:metal ion binding"/>
    <property type="evidence" value="ECO:0007669"/>
    <property type="project" value="UniProtKB-KW"/>
</dbReference>
<sequence length="485" mass="54531">MNQTLQELDYKKVFQYFSEISAVPRGSGHNTAISNYLVEYAEKKGLSHRQDEHENVVMIKEATPGYENAPALILQGHMDMVCEKTNDCTHDFGKEGIELFVDGDNIHADRTTLGGDDGIALAYILALFDDDTLQHPRLEAVITTDEETGMDGAIGLDVSDLKAKILLNIDSEEEGILLTSSAGGLTATCELPVKRMKEQGLKVVIAISDLKGGHSGAEIHKNHVNATKLMARLLFELKEAMDFHLAELSGGLKDNAIPRDSKAEIVIEEDEYERFSDIIGGLSRKYKNEYITNEPDLTIGVMKGEEDEYRVLHPTSFEKLLFILLNTPNGVQNMSSDIPGLVESSLNLGIFHMEQEKAVICFSVRSSVNSYKEFIAKQLRYICEFMGGEFFIRGQYPAWEYKKDSLLREYLSRVYEEEYKKEPKLEAIHAGLECSFFAEKVPGIDMVSLGPDMWDIHTPKERLSISSTVRVYKYLEKVIEGMKNL</sequence>
<evidence type="ECO:0000256" key="1">
    <source>
        <dbReference type="ARBA" id="ARBA00001941"/>
    </source>
</evidence>
<keyword evidence="8" id="KW-0170">Cobalt</keyword>
<dbReference type="EMBL" id="FRAC01000008">
    <property type="protein sequence ID" value="SHJ93175.1"/>
    <property type="molecule type" value="Genomic_DNA"/>
</dbReference>
<dbReference type="RefSeq" id="WP_170866597.1">
    <property type="nucleotide sequence ID" value="NZ_FRAC01000008.1"/>
</dbReference>
<dbReference type="InterPro" id="IPR002933">
    <property type="entry name" value="Peptidase_M20"/>
</dbReference>
<evidence type="ECO:0000256" key="12">
    <source>
        <dbReference type="ARBA" id="ARBA00061423"/>
    </source>
</evidence>
<comment type="cofactor">
    <cofactor evidence="1">
        <name>Co(2+)</name>
        <dbReference type="ChEBI" id="CHEBI:48828"/>
    </cofactor>
</comment>
<dbReference type="Gene3D" id="3.40.630.10">
    <property type="entry name" value="Zn peptidases"/>
    <property type="match status" value="2"/>
</dbReference>
<evidence type="ECO:0000256" key="14">
    <source>
        <dbReference type="ARBA" id="ARBA00075285"/>
    </source>
</evidence>